<feature type="region of interest" description="Disordered" evidence="9">
    <location>
        <begin position="719"/>
        <end position="749"/>
    </location>
</feature>
<dbReference type="InterPro" id="IPR027417">
    <property type="entry name" value="P-loop_NTPase"/>
</dbReference>
<accession>A0ABW2QEK7</accession>
<dbReference type="PROSITE" id="PS50929">
    <property type="entry name" value="ABC_TM1F"/>
    <property type="match status" value="1"/>
</dbReference>
<proteinExistence type="predicted"/>
<feature type="domain" description="Peptidase C39" evidence="13">
    <location>
        <begin position="24"/>
        <end position="151"/>
    </location>
</feature>
<evidence type="ECO:0000259" key="11">
    <source>
        <dbReference type="PROSITE" id="PS50893"/>
    </source>
</evidence>
<evidence type="ECO:0000256" key="10">
    <source>
        <dbReference type="SAM" id="Phobius"/>
    </source>
</evidence>
<keyword evidence="3 10" id="KW-0812">Transmembrane</keyword>
<dbReference type="SUPFAM" id="SSF52540">
    <property type="entry name" value="P-loop containing nucleoside triphosphate hydrolases"/>
    <property type="match status" value="1"/>
</dbReference>
<dbReference type="InterPro" id="IPR005074">
    <property type="entry name" value="Peptidase_C39"/>
</dbReference>
<dbReference type="EMBL" id="JBHTCA010000002">
    <property type="protein sequence ID" value="MFC7407899.1"/>
    <property type="molecule type" value="Genomic_DNA"/>
</dbReference>
<keyword evidence="15" id="KW-1185">Reference proteome</keyword>
<keyword evidence="5" id="KW-0378">Hydrolase</keyword>
<evidence type="ECO:0000256" key="5">
    <source>
        <dbReference type="ARBA" id="ARBA00022801"/>
    </source>
</evidence>
<feature type="domain" description="ABC transporter" evidence="11">
    <location>
        <begin position="499"/>
        <end position="735"/>
    </location>
</feature>
<evidence type="ECO:0000256" key="1">
    <source>
        <dbReference type="ARBA" id="ARBA00004651"/>
    </source>
</evidence>
<keyword evidence="6" id="KW-0067">ATP-binding</keyword>
<sequence length="784" mass="85691">MTTTTTTTGTTNEQAAEPGKVAPQPHPGGLEASAWLDALLAVARHYSVESSPERVRVEMEWLAKDVPLDGLVDHMGRQLGLAVAFARFTPNLLDPWRLPLVVDLEGGQVAVIERLGEGGQVSARLSGDQGLVTTLSIDELTPRIKRVLFVKPLASVADARVDDYIKPYQANWFWRMALRDWPRYIDVMVASLVANLLALGSMLFSMQVYDRVIPAQSEHTLWVLFGGLFIALTVAFMMRVARTHITDLLGKRADLRISDRVFGHALRLRNDARPQSTGSFISQIRELEQVRELITSTTVTAAMDMPFFLLFAFVMWAMGGSLVWVPLAAVPLLVIPGLLAQRPLARMAIEGMRETSLRSAMLVEAVQGLDDIKLLRAEPRFQGQWNHANDVAATIGTRQRFLTGLLVSWTQEVQTLVYAGVVLVGAYQVIAGDLTTGVLIACSIMSSRMIAPLSQLALVMTRWQQAKVALDGLNTLMQRPVDQPPRSQQVSRSMLHGNYELSSAVFRYSKDDPDPVLNIDKLQIRQGEKVAILGRNGAGKSTLLQLLAGMQTPQQGHVLLDDFKMTLLDPSDVRRDVALLNQNASLFFGTVRDNITLGMPHASEEELIRALKLSGATALVQSLQRGLDHPIMEGGKGLSGGQRQTLLLARTLIREPRVLLMDEPTAWLDDTAERQLIQQLSPWLRHRTLVVATHRPAVLQWVDRIIVLDGGRVLADGPRDQIMGARSDAPPPSTAPVAPSPAMGQASGQVVARPVGKVAVKPVMGRLSAGLAPPAAANQKGGEV</sequence>
<dbReference type="PANTHER" id="PTHR43394:SF1">
    <property type="entry name" value="ATP-BINDING CASSETTE SUB-FAMILY B MEMBER 10, MITOCHONDRIAL"/>
    <property type="match status" value="1"/>
</dbReference>
<evidence type="ECO:0000256" key="3">
    <source>
        <dbReference type="ARBA" id="ARBA00022692"/>
    </source>
</evidence>
<reference evidence="15" key="1">
    <citation type="journal article" date="2019" name="Int. J. Syst. Evol. Microbiol.">
        <title>The Global Catalogue of Microorganisms (GCM) 10K type strain sequencing project: providing services to taxonomists for standard genome sequencing and annotation.</title>
        <authorList>
            <consortium name="The Broad Institute Genomics Platform"/>
            <consortium name="The Broad Institute Genome Sequencing Center for Infectious Disease"/>
            <person name="Wu L."/>
            <person name="Ma J."/>
        </authorList>
    </citation>
    <scope>NUCLEOTIDE SEQUENCE [LARGE SCALE GENOMIC DNA]</scope>
    <source>
        <strain evidence="15">CGMCC 1.12371</strain>
    </source>
</reference>
<name>A0ABW2QEK7_9BURK</name>
<dbReference type="Pfam" id="PF00005">
    <property type="entry name" value="ABC_tran"/>
    <property type="match status" value="1"/>
</dbReference>
<evidence type="ECO:0000256" key="6">
    <source>
        <dbReference type="ARBA" id="ARBA00022840"/>
    </source>
</evidence>
<evidence type="ECO:0000256" key="8">
    <source>
        <dbReference type="ARBA" id="ARBA00023136"/>
    </source>
</evidence>
<keyword evidence="2" id="KW-1003">Cell membrane</keyword>
<evidence type="ECO:0000313" key="14">
    <source>
        <dbReference type="EMBL" id="MFC7407899.1"/>
    </source>
</evidence>
<evidence type="ECO:0000259" key="13">
    <source>
        <dbReference type="PROSITE" id="PS50990"/>
    </source>
</evidence>
<keyword evidence="8 10" id="KW-0472">Membrane</keyword>
<dbReference type="InterPro" id="IPR011527">
    <property type="entry name" value="ABC1_TM_dom"/>
</dbReference>
<dbReference type="Gene3D" id="1.20.1560.10">
    <property type="entry name" value="ABC transporter type 1, transmembrane domain"/>
    <property type="match status" value="1"/>
</dbReference>
<feature type="compositionally biased region" description="Low complexity" evidence="9">
    <location>
        <begin position="1"/>
        <end position="11"/>
    </location>
</feature>
<dbReference type="InterPro" id="IPR003439">
    <property type="entry name" value="ABC_transporter-like_ATP-bd"/>
</dbReference>
<keyword evidence="4" id="KW-0547">Nucleotide-binding</keyword>
<gene>
    <name evidence="14" type="ORF">ACFQPB_03430</name>
</gene>
<organism evidence="14 15">
    <name type="scientific">Hydrogenophaga atypica</name>
    <dbReference type="NCBI Taxonomy" id="249409"/>
    <lineage>
        <taxon>Bacteria</taxon>
        <taxon>Pseudomonadati</taxon>
        <taxon>Pseudomonadota</taxon>
        <taxon>Betaproteobacteria</taxon>
        <taxon>Burkholderiales</taxon>
        <taxon>Comamonadaceae</taxon>
        <taxon>Hydrogenophaga</taxon>
    </lineage>
</organism>
<dbReference type="InterPro" id="IPR039421">
    <property type="entry name" value="Type_1_exporter"/>
</dbReference>
<evidence type="ECO:0000259" key="12">
    <source>
        <dbReference type="PROSITE" id="PS50929"/>
    </source>
</evidence>
<dbReference type="Pfam" id="PF00664">
    <property type="entry name" value="ABC_membrane"/>
    <property type="match status" value="1"/>
</dbReference>
<feature type="domain" description="ABC transmembrane type-1" evidence="12">
    <location>
        <begin position="187"/>
        <end position="465"/>
    </location>
</feature>
<dbReference type="RefSeq" id="WP_382219779.1">
    <property type="nucleotide sequence ID" value="NZ_JBHTCA010000002.1"/>
</dbReference>
<comment type="subcellular location">
    <subcellularLocation>
        <location evidence="1">Cell membrane</location>
        <topology evidence="1">Multi-pass membrane protein</topology>
    </subcellularLocation>
</comment>
<feature type="region of interest" description="Disordered" evidence="9">
    <location>
        <begin position="1"/>
        <end position="28"/>
    </location>
</feature>
<evidence type="ECO:0000313" key="15">
    <source>
        <dbReference type="Proteomes" id="UP001596501"/>
    </source>
</evidence>
<keyword evidence="7 10" id="KW-1133">Transmembrane helix</keyword>
<dbReference type="Gene3D" id="3.90.70.10">
    <property type="entry name" value="Cysteine proteinases"/>
    <property type="match status" value="1"/>
</dbReference>
<protein>
    <submittedName>
        <fullName evidence="14">Type I secretion system permease/ATPase</fullName>
    </submittedName>
</protein>
<dbReference type="SMART" id="SM00382">
    <property type="entry name" value="AAA"/>
    <property type="match status" value="1"/>
</dbReference>
<dbReference type="InterPro" id="IPR036640">
    <property type="entry name" value="ABC1_TM_sf"/>
</dbReference>
<dbReference type="PROSITE" id="PS50893">
    <property type="entry name" value="ABC_TRANSPORTER_2"/>
    <property type="match status" value="1"/>
</dbReference>
<dbReference type="SUPFAM" id="SSF90123">
    <property type="entry name" value="ABC transporter transmembrane region"/>
    <property type="match status" value="1"/>
</dbReference>
<evidence type="ECO:0000256" key="2">
    <source>
        <dbReference type="ARBA" id="ARBA00022475"/>
    </source>
</evidence>
<evidence type="ECO:0000256" key="7">
    <source>
        <dbReference type="ARBA" id="ARBA00022989"/>
    </source>
</evidence>
<dbReference type="PANTHER" id="PTHR43394">
    <property type="entry name" value="ATP-DEPENDENT PERMEASE MDL1, MITOCHONDRIAL"/>
    <property type="match status" value="1"/>
</dbReference>
<feature type="transmembrane region" description="Helical" evidence="10">
    <location>
        <begin position="184"/>
        <end position="209"/>
    </location>
</feature>
<dbReference type="PROSITE" id="PS50990">
    <property type="entry name" value="PEPTIDASE_C39"/>
    <property type="match status" value="1"/>
</dbReference>
<comment type="caution">
    <text evidence="14">The sequence shown here is derived from an EMBL/GenBank/DDBJ whole genome shotgun (WGS) entry which is preliminary data.</text>
</comment>
<evidence type="ECO:0000256" key="4">
    <source>
        <dbReference type="ARBA" id="ARBA00022741"/>
    </source>
</evidence>
<dbReference type="InterPro" id="IPR003593">
    <property type="entry name" value="AAA+_ATPase"/>
</dbReference>
<dbReference type="Gene3D" id="3.40.50.300">
    <property type="entry name" value="P-loop containing nucleotide triphosphate hydrolases"/>
    <property type="match status" value="1"/>
</dbReference>
<feature type="transmembrane region" description="Helical" evidence="10">
    <location>
        <begin position="221"/>
        <end position="241"/>
    </location>
</feature>
<evidence type="ECO:0000256" key="9">
    <source>
        <dbReference type="SAM" id="MobiDB-lite"/>
    </source>
</evidence>
<dbReference type="InterPro" id="IPR017750">
    <property type="entry name" value="ATPase_T1SS"/>
</dbReference>
<dbReference type="Proteomes" id="UP001596501">
    <property type="component" value="Unassembled WGS sequence"/>
</dbReference>
<dbReference type="CDD" id="cd18587">
    <property type="entry name" value="ABC_6TM_LapB_like"/>
    <property type="match status" value="1"/>
</dbReference>
<dbReference type="NCBIfam" id="TIGR03375">
    <property type="entry name" value="type_I_sec_LssB"/>
    <property type="match status" value="1"/>
</dbReference>